<dbReference type="GO" id="GO:0000428">
    <property type="term" value="C:DNA-directed RNA polymerase complex"/>
    <property type="evidence" value="ECO:0007669"/>
    <property type="project" value="UniProtKB-KW"/>
</dbReference>
<keyword evidence="2" id="KW-1185">Reference proteome</keyword>
<evidence type="ECO:0000313" key="1">
    <source>
        <dbReference type="EMBL" id="SYV97529.1"/>
    </source>
</evidence>
<dbReference type="EMBL" id="LS991951">
    <property type="protein sequence ID" value="SYV97529.1"/>
    <property type="molecule type" value="Genomic_DNA"/>
</dbReference>
<proteinExistence type="predicted"/>
<keyword evidence="1" id="KW-0240">DNA-directed RNA polymerase</keyword>
<accession>A0A3B0PLN7</accession>
<sequence>MSGKEIPTPGTPESFNVLSYELKGLGMKLEASYDDNEDYQVLQFESGGEGE</sequence>
<dbReference type="AlphaFoldDB" id="A0A3B0PLN7"/>
<evidence type="ECO:0000313" key="2">
    <source>
        <dbReference type="Proteomes" id="UP000257559"/>
    </source>
</evidence>
<dbReference type="SUPFAM" id="SSF64484">
    <property type="entry name" value="beta and beta-prime subunits of DNA dependent RNA-polymerase"/>
    <property type="match status" value="1"/>
</dbReference>
<organism evidence="1 2">
    <name type="scientific">Mycoplasmopsis edwardii</name>
    <dbReference type="NCBI Taxonomy" id="53558"/>
    <lineage>
        <taxon>Bacteria</taxon>
        <taxon>Bacillati</taxon>
        <taxon>Mycoplasmatota</taxon>
        <taxon>Mycoplasmoidales</taxon>
        <taxon>Metamycoplasmataceae</taxon>
        <taxon>Mycoplasmopsis</taxon>
    </lineage>
</organism>
<keyword evidence="1" id="KW-0804">Transcription</keyword>
<dbReference type="KEGG" id="medw:NCTC10132_00895"/>
<name>A0A3B0PLN7_9BACT</name>
<gene>
    <name evidence="1" type="ORF">NCTC10132_00895</name>
</gene>
<protein>
    <submittedName>
        <fullName evidence="1">DNA-directed RNA polymerase subunit beta</fullName>
    </submittedName>
</protein>
<dbReference type="Proteomes" id="UP000257559">
    <property type="component" value="Chromosome"/>
</dbReference>
<reference evidence="2" key="1">
    <citation type="submission" date="2018-06" db="EMBL/GenBank/DDBJ databases">
        <authorList>
            <consortium name="Pathogen Informatics"/>
        </authorList>
    </citation>
    <scope>NUCLEOTIDE SEQUENCE [LARGE SCALE GENOMIC DNA]</scope>
    <source>
        <strain evidence="2">NCTC10132</strain>
    </source>
</reference>